<evidence type="ECO:0008006" key="3">
    <source>
        <dbReference type="Google" id="ProtNLM"/>
    </source>
</evidence>
<dbReference type="SUPFAM" id="SSF88659">
    <property type="entry name" value="Sigma3 and sigma4 domains of RNA polymerase sigma factors"/>
    <property type="match status" value="1"/>
</dbReference>
<sequence>MTMTQERIDAMYDNIHWCELKYGDLAKTPDNDEHLQKARLIASNVKHPVSSRAALTGDQVQTLVTDYMSGISPQDIAIALNVPIKTVRSRIYRMGLRR</sequence>
<reference evidence="2" key="1">
    <citation type="journal article" date="2019" name="Int. J. Syst. Evol. Microbiol.">
        <title>The Global Catalogue of Microorganisms (GCM) 10K type strain sequencing project: providing services to taxonomists for standard genome sequencing and annotation.</title>
        <authorList>
            <consortium name="The Broad Institute Genomics Platform"/>
            <consortium name="The Broad Institute Genome Sequencing Center for Infectious Disease"/>
            <person name="Wu L."/>
            <person name="Ma J."/>
        </authorList>
    </citation>
    <scope>NUCLEOTIDE SEQUENCE [LARGE SCALE GENOMIC DNA]</scope>
    <source>
        <strain evidence="2">CCM 9110</strain>
    </source>
</reference>
<dbReference type="InterPro" id="IPR036388">
    <property type="entry name" value="WH-like_DNA-bd_sf"/>
</dbReference>
<keyword evidence="2" id="KW-1185">Reference proteome</keyword>
<dbReference type="Proteomes" id="UP001597199">
    <property type="component" value="Unassembled WGS sequence"/>
</dbReference>
<evidence type="ECO:0000313" key="1">
    <source>
        <dbReference type="EMBL" id="MFD1398693.1"/>
    </source>
</evidence>
<organism evidence="1 2">
    <name type="scientific">Lacticaseibacillus suilingensis</name>
    <dbReference type="NCBI Taxonomy" id="2799577"/>
    <lineage>
        <taxon>Bacteria</taxon>
        <taxon>Bacillati</taxon>
        <taxon>Bacillota</taxon>
        <taxon>Bacilli</taxon>
        <taxon>Lactobacillales</taxon>
        <taxon>Lactobacillaceae</taxon>
        <taxon>Lacticaseibacillus</taxon>
    </lineage>
</organism>
<dbReference type="EMBL" id="JBHTOA010000022">
    <property type="protein sequence ID" value="MFD1398693.1"/>
    <property type="molecule type" value="Genomic_DNA"/>
</dbReference>
<dbReference type="Gene3D" id="1.10.10.10">
    <property type="entry name" value="Winged helix-like DNA-binding domain superfamily/Winged helix DNA-binding domain"/>
    <property type="match status" value="1"/>
</dbReference>
<dbReference type="RefSeq" id="WP_204119797.1">
    <property type="nucleotide sequence ID" value="NZ_BOLV01000029.1"/>
</dbReference>
<accession>A0ABW4BGQ1</accession>
<evidence type="ECO:0000313" key="2">
    <source>
        <dbReference type="Proteomes" id="UP001597199"/>
    </source>
</evidence>
<gene>
    <name evidence="1" type="ORF">ACFQ41_05180</name>
</gene>
<dbReference type="InterPro" id="IPR013324">
    <property type="entry name" value="RNA_pol_sigma_r3/r4-like"/>
</dbReference>
<proteinExistence type="predicted"/>
<name>A0ABW4BGQ1_9LACO</name>
<protein>
    <recommendedName>
        <fullName evidence="3">RNA polymerase sigma factor 70 region 4 type 2 domain-containing protein</fullName>
    </recommendedName>
</protein>
<comment type="caution">
    <text evidence="1">The sequence shown here is derived from an EMBL/GenBank/DDBJ whole genome shotgun (WGS) entry which is preliminary data.</text>
</comment>